<dbReference type="Pfam" id="PF10418">
    <property type="entry name" value="DHODB_Fe-S_bind"/>
    <property type="match status" value="1"/>
</dbReference>
<reference evidence="3 4" key="1">
    <citation type="journal article" date="2015" name="Microbiome">
        <title>Genomic resolution of linkages in carbon, nitrogen, and sulfur cycling among widespread estuary sediment bacteria.</title>
        <authorList>
            <person name="Baker B.J."/>
            <person name="Lazar C.S."/>
            <person name="Teske A.P."/>
            <person name="Dick G.J."/>
        </authorList>
    </citation>
    <scope>NUCLEOTIDE SEQUENCE [LARGE SCALE GENOMIC DNA]</scope>
    <source>
        <strain evidence="3">DG_54_3</strain>
    </source>
</reference>
<dbReference type="GO" id="GO:0006221">
    <property type="term" value="P:pyrimidine nucleotide biosynthetic process"/>
    <property type="evidence" value="ECO:0007669"/>
    <property type="project" value="InterPro"/>
</dbReference>
<gene>
    <name evidence="3" type="ORF">AMJ44_06120</name>
</gene>
<dbReference type="AlphaFoldDB" id="A0A0S7Y1I2"/>
<dbReference type="InterPro" id="IPR050353">
    <property type="entry name" value="PyrK_electron_transfer"/>
</dbReference>
<dbReference type="Gene3D" id="3.40.50.80">
    <property type="entry name" value="Nucleotide-binding domain of ferredoxin-NADP reductase (FNR) module"/>
    <property type="match status" value="1"/>
</dbReference>
<evidence type="ECO:0000313" key="3">
    <source>
        <dbReference type="EMBL" id="KPJ68613.1"/>
    </source>
</evidence>
<dbReference type="EC" id="1.18.1.2" evidence="3"/>
<protein>
    <submittedName>
        <fullName evidence="3">Ferredoxin-NADP reductase</fullName>
        <ecNumber evidence="3">1.18.1.2</ecNumber>
    </submittedName>
</protein>
<dbReference type="InterPro" id="IPR012165">
    <property type="entry name" value="Cyt_c3_hydrogenase_gsu"/>
</dbReference>
<dbReference type="PROSITE" id="PS51384">
    <property type="entry name" value="FAD_FR"/>
    <property type="match status" value="1"/>
</dbReference>
<dbReference type="GO" id="GO:0004324">
    <property type="term" value="F:ferredoxin-NADP+ reductase activity"/>
    <property type="evidence" value="ECO:0007669"/>
    <property type="project" value="UniProtKB-EC"/>
</dbReference>
<name>A0A0S7Y1I2_UNCSA</name>
<sequence length="289" mass="31835">MFKLLESQMIVPNIHLLTLEAPEVAREVKPGQFVILRAEEDGERIPLSIADWDREKGTVTVILMNVGSTTGRLASLESGISIPTVVGPLGNATEIEEFGTVLCLGGCYGIGSIFPIARALKEKKNKVITVIEARSSYLFYWEEKLKEVSDELILITRDGTKGYRGHLGRLPEIIKSIGESPDRIIINGCTFLLKRGSDVSRPLGIKTIVSLNPIMIDGTGMCGVCRVTVGSTTKFACVHGPDFDGHQVDWAELLQRRKTYMPEEIIPLRTSRCEEGTKKYISPPYQGGD</sequence>
<dbReference type="Proteomes" id="UP000051861">
    <property type="component" value="Unassembled WGS sequence"/>
</dbReference>
<feature type="binding site" evidence="1">
    <location>
        <position position="222"/>
    </location>
    <ligand>
        <name>[2Fe-2S] cluster</name>
        <dbReference type="ChEBI" id="CHEBI:190135"/>
    </ligand>
</feature>
<keyword evidence="1" id="KW-0411">Iron-sulfur</keyword>
<dbReference type="EMBL" id="LIZX01000048">
    <property type="protein sequence ID" value="KPJ68613.1"/>
    <property type="molecule type" value="Genomic_DNA"/>
</dbReference>
<feature type="domain" description="FAD-binding FR-type" evidence="2">
    <location>
        <begin position="1"/>
        <end position="95"/>
    </location>
</feature>
<keyword evidence="1" id="KW-0408">Iron</keyword>
<dbReference type="PIRSF" id="PIRSF006816">
    <property type="entry name" value="Cyc3_hyd_g"/>
    <property type="match status" value="1"/>
</dbReference>
<dbReference type="PANTHER" id="PTHR43513:SF3">
    <property type="entry name" value="DIHYDROOROTATE DEHYDROGENASE B (NAD(+)), ELECTRON TRANSFER SUBUNIT-RELATED"/>
    <property type="match status" value="1"/>
</dbReference>
<dbReference type="PANTHER" id="PTHR43513">
    <property type="entry name" value="DIHYDROOROTATE DEHYDROGENASE B (NAD(+)), ELECTRON TRANSFER SUBUNIT"/>
    <property type="match status" value="1"/>
</dbReference>
<comment type="caution">
    <text evidence="3">The sequence shown here is derived from an EMBL/GenBank/DDBJ whole genome shotgun (WGS) entry which is preliminary data.</text>
</comment>
<evidence type="ECO:0000256" key="1">
    <source>
        <dbReference type="PIRSR" id="PIRSR006816-2"/>
    </source>
</evidence>
<dbReference type="InterPro" id="IPR017927">
    <property type="entry name" value="FAD-bd_FR_type"/>
</dbReference>
<dbReference type="GO" id="GO:0046872">
    <property type="term" value="F:metal ion binding"/>
    <property type="evidence" value="ECO:0007669"/>
    <property type="project" value="UniProtKB-KW"/>
</dbReference>
<dbReference type="SUPFAM" id="SSF52343">
    <property type="entry name" value="Ferredoxin reductase-like, C-terminal NADP-linked domain"/>
    <property type="match status" value="1"/>
</dbReference>
<dbReference type="InterPro" id="IPR039261">
    <property type="entry name" value="FNR_nucleotide-bd"/>
</dbReference>
<keyword evidence="1" id="KW-0479">Metal-binding</keyword>
<keyword evidence="1" id="KW-0001">2Fe-2S</keyword>
<dbReference type="InterPro" id="IPR017938">
    <property type="entry name" value="Riboflavin_synthase-like_b-brl"/>
</dbReference>
<comment type="cofactor">
    <cofactor evidence="1">
        <name>[2Fe-2S] cluster</name>
        <dbReference type="ChEBI" id="CHEBI:190135"/>
    </cofactor>
    <text evidence="1">Binds 1 [2Fe-2S] cluster per subunit.</text>
</comment>
<evidence type="ECO:0000259" key="2">
    <source>
        <dbReference type="PROSITE" id="PS51384"/>
    </source>
</evidence>
<dbReference type="GO" id="GO:0050660">
    <property type="term" value="F:flavin adenine dinucleotide binding"/>
    <property type="evidence" value="ECO:0007669"/>
    <property type="project" value="InterPro"/>
</dbReference>
<feature type="binding site" evidence="1">
    <location>
        <position position="237"/>
    </location>
    <ligand>
        <name>[2Fe-2S] cluster</name>
        <dbReference type="ChEBI" id="CHEBI:190135"/>
    </ligand>
</feature>
<feature type="binding site" evidence="1">
    <location>
        <position position="225"/>
    </location>
    <ligand>
        <name>[2Fe-2S] cluster</name>
        <dbReference type="ChEBI" id="CHEBI:190135"/>
    </ligand>
</feature>
<accession>A0A0S7Y1I2</accession>
<dbReference type="CDD" id="cd06219">
    <property type="entry name" value="DHOD_e_trans_like1"/>
    <property type="match status" value="1"/>
</dbReference>
<dbReference type="InterPro" id="IPR019480">
    <property type="entry name" value="Dihydroorotate_DH_Fe-S-bd"/>
</dbReference>
<dbReference type="GO" id="GO:0051537">
    <property type="term" value="F:2 iron, 2 sulfur cluster binding"/>
    <property type="evidence" value="ECO:0007669"/>
    <property type="project" value="UniProtKB-KW"/>
</dbReference>
<evidence type="ECO:0000313" key="4">
    <source>
        <dbReference type="Proteomes" id="UP000051861"/>
    </source>
</evidence>
<keyword evidence="3" id="KW-0560">Oxidoreductase</keyword>
<dbReference type="SUPFAM" id="SSF63380">
    <property type="entry name" value="Riboflavin synthase domain-like"/>
    <property type="match status" value="1"/>
</dbReference>
<dbReference type="NCBIfam" id="NF004862">
    <property type="entry name" value="PRK06222.1"/>
    <property type="match status" value="1"/>
</dbReference>
<proteinExistence type="predicted"/>
<organism evidence="3 4">
    <name type="scientific">candidate division WOR-1 bacterium DG_54_3</name>
    <dbReference type="NCBI Taxonomy" id="1703775"/>
    <lineage>
        <taxon>Bacteria</taxon>
        <taxon>Bacillati</taxon>
        <taxon>Saganbacteria</taxon>
    </lineage>
</organism>
<dbReference type="Gene3D" id="2.40.30.10">
    <property type="entry name" value="Translation factors"/>
    <property type="match status" value="1"/>
</dbReference>